<keyword evidence="2" id="KW-1185">Reference proteome</keyword>
<sequence length="89" mass="10472">MKKFLVFLFFIINLTGFARFIEACTVTSVSPEIPFMLCRSKQSGKEFGFYITAKEARALKKGSTYKIWFEEIIGYDTSGMYLRKYKYLY</sequence>
<proteinExistence type="predicted"/>
<evidence type="ECO:0000313" key="2">
    <source>
        <dbReference type="Proteomes" id="UP000000845"/>
    </source>
</evidence>
<dbReference type="KEGG" id="str:Sterm_0551"/>
<reference evidence="2" key="1">
    <citation type="submission" date="2009-09" db="EMBL/GenBank/DDBJ databases">
        <title>The complete chromosome of Sebaldella termitidis ATCC 33386.</title>
        <authorList>
            <consortium name="US DOE Joint Genome Institute (JGI-PGF)"/>
            <person name="Lucas S."/>
            <person name="Copeland A."/>
            <person name="Lapidus A."/>
            <person name="Glavina del Rio T."/>
            <person name="Dalin E."/>
            <person name="Tice H."/>
            <person name="Bruce D."/>
            <person name="Goodwin L."/>
            <person name="Pitluck S."/>
            <person name="Kyrpides N."/>
            <person name="Mavromatis K."/>
            <person name="Ivanova N."/>
            <person name="Mikhailova N."/>
            <person name="Sims D."/>
            <person name="Meincke L."/>
            <person name="Brettin T."/>
            <person name="Detter J.C."/>
            <person name="Han C."/>
            <person name="Larimer F."/>
            <person name="Land M."/>
            <person name="Hauser L."/>
            <person name="Markowitz V."/>
            <person name="Cheng J.F."/>
            <person name="Hugenholtz P."/>
            <person name="Woyke T."/>
            <person name="Wu D."/>
            <person name="Eisen J.A."/>
        </authorList>
    </citation>
    <scope>NUCLEOTIDE SEQUENCE [LARGE SCALE GENOMIC DNA]</scope>
    <source>
        <strain evidence="2">ATCC 33386 / NCTC 11300</strain>
    </source>
</reference>
<reference evidence="1 2" key="2">
    <citation type="journal article" date="2010" name="Stand. Genomic Sci.">
        <title>Complete genome sequence of Sebaldella termitidis type strain (NCTC 11300).</title>
        <authorList>
            <person name="Harmon-Smith M."/>
            <person name="Celia L."/>
            <person name="Chertkov O."/>
            <person name="Lapidus A."/>
            <person name="Copeland A."/>
            <person name="Glavina Del Rio T."/>
            <person name="Nolan M."/>
            <person name="Lucas S."/>
            <person name="Tice H."/>
            <person name="Cheng J.F."/>
            <person name="Han C."/>
            <person name="Detter J.C."/>
            <person name="Bruce D."/>
            <person name="Goodwin L."/>
            <person name="Pitluck S."/>
            <person name="Pati A."/>
            <person name="Liolios K."/>
            <person name="Ivanova N."/>
            <person name="Mavromatis K."/>
            <person name="Mikhailova N."/>
            <person name="Chen A."/>
            <person name="Palaniappan K."/>
            <person name="Land M."/>
            <person name="Hauser L."/>
            <person name="Chang Y.J."/>
            <person name="Jeffries C.D."/>
            <person name="Brettin T."/>
            <person name="Goker M."/>
            <person name="Beck B."/>
            <person name="Bristow J."/>
            <person name="Eisen J.A."/>
            <person name="Markowitz V."/>
            <person name="Hugenholtz P."/>
            <person name="Kyrpides N.C."/>
            <person name="Klenk H.P."/>
            <person name="Chen F."/>
        </authorList>
    </citation>
    <scope>NUCLEOTIDE SEQUENCE [LARGE SCALE GENOMIC DNA]</scope>
    <source>
        <strain evidence="2">ATCC 33386 / NCTC 11300</strain>
    </source>
</reference>
<dbReference type="AlphaFoldDB" id="D1ANV0"/>
<dbReference type="RefSeq" id="WP_012860022.1">
    <property type="nucleotide sequence ID" value="NC_013517.1"/>
</dbReference>
<accession>D1ANV0</accession>
<gene>
    <name evidence="1" type="ordered locus">Sterm_0551</name>
</gene>
<dbReference type="STRING" id="526218.Sterm_0551"/>
<dbReference type="HOGENOM" id="CLU_179246_0_0_0"/>
<evidence type="ECO:0000313" key="1">
    <source>
        <dbReference type="EMBL" id="ACZ07424.1"/>
    </source>
</evidence>
<organism evidence="1 2">
    <name type="scientific">Sebaldella termitidis (strain ATCC 33386 / NCTC 11300)</name>
    <dbReference type="NCBI Taxonomy" id="526218"/>
    <lineage>
        <taxon>Bacteria</taxon>
        <taxon>Fusobacteriati</taxon>
        <taxon>Fusobacteriota</taxon>
        <taxon>Fusobacteriia</taxon>
        <taxon>Fusobacteriales</taxon>
        <taxon>Leptotrichiaceae</taxon>
        <taxon>Sebaldella</taxon>
    </lineage>
</organism>
<dbReference type="Proteomes" id="UP000000845">
    <property type="component" value="Chromosome"/>
</dbReference>
<name>D1ANV0_SEBTE</name>
<protein>
    <submittedName>
        <fullName evidence="1">Uncharacterized protein</fullName>
    </submittedName>
</protein>
<dbReference type="EMBL" id="CP001739">
    <property type="protein sequence ID" value="ACZ07424.1"/>
    <property type="molecule type" value="Genomic_DNA"/>
</dbReference>